<organism evidence="10 11">
    <name type="scientific">Lunasporangiospora selenospora</name>
    <dbReference type="NCBI Taxonomy" id="979761"/>
    <lineage>
        <taxon>Eukaryota</taxon>
        <taxon>Fungi</taxon>
        <taxon>Fungi incertae sedis</taxon>
        <taxon>Mucoromycota</taxon>
        <taxon>Mortierellomycotina</taxon>
        <taxon>Mortierellomycetes</taxon>
        <taxon>Mortierellales</taxon>
        <taxon>Mortierellaceae</taxon>
        <taxon>Lunasporangiospora</taxon>
    </lineage>
</organism>
<dbReference type="SUPFAM" id="SSF53032">
    <property type="entry name" value="tRNA-intron endonuclease catalytic domain-like"/>
    <property type="match status" value="1"/>
</dbReference>
<feature type="active site" evidence="7">
    <location>
        <position position="366"/>
    </location>
</feature>
<evidence type="ECO:0000313" key="11">
    <source>
        <dbReference type="Proteomes" id="UP000780801"/>
    </source>
</evidence>
<dbReference type="OrthoDB" id="10249562at2759"/>
<dbReference type="GO" id="GO:0000213">
    <property type="term" value="F:tRNA-intron lyase activity"/>
    <property type="evidence" value="ECO:0007669"/>
    <property type="project" value="UniProtKB-EC"/>
</dbReference>
<feature type="region of interest" description="Disordered" evidence="8">
    <location>
        <begin position="122"/>
        <end position="208"/>
    </location>
</feature>
<evidence type="ECO:0000256" key="2">
    <source>
        <dbReference type="ARBA" id="ARBA00012573"/>
    </source>
</evidence>
<comment type="catalytic activity">
    <reaction evidence="6">
        <text>pretRNA = a 3'-half-tRNA molecule with a 5'-OH end + a 5'-half-tRNA molecule with a 2',3'-cyclic phosphate end + an intron with a 2',3'-cyclic phosphate and a 5'-hydroxyl terminus.</text>
        <dbReference type="EC" id="4.6.1.16"/>
    </reaction>
</comment>
<gene>
    <name evidence="10" type="primary">SEN2</name>
    <name evidence="10" type="ORF">BGW38_007193</name>
</gene>
<sequence length="455" mass="51502">MAGKRAKKNQQVYGIPFPLPFLQTLHQQQQQQKRKHPSSQSNQSKTAGCHARVSLWELWHAVSRFVRTYTVHSDSASPQLGLIEVEFHPEGESVWVKGQKDMMILFQQGFFGKGTLSRSEATWKQRTSENTQDTSLEGVTRQRRIERNILKETKAQQQQQQQQSSQSLDSSATSTPIIQSQASAPVVSSTPMIPSLTPNASNSVPSSLSESTEISHLVNYTKSQSGDLQQEDVDYEHLQLSLEEAFFLVFAIDVIAIKDIETAVDPKKKKSQFMSIQDCWIRFSESVISKARQKYIINNTQPEPRRHLCDPLDPSIQPSTEISPNNPFIVRYVAYHYFRSQGWVVKDGLKFGSDFMLYKRGMVFGHSRYSVRVVTDVDERDNALVHPNAGYQNFFSPTPGILATHGVLSWHWLLGLNRVIAQVQKTVILCHVVLPTTASSKELRHPHTAIPLYSV</sequence>
<dbReference type="InterPro" id="IPR006677">
    <property type="entry name" value="tRNA_intron_Endonuc_cat-like"/>
</dbReference>
<dbReference type="InterPro" id="IPR006676">
    <property type="entry name" value="tRNA_splic"/>
</dbReference>
<reference evidence="10" key="1">
    <citation type="journal article" date="2020" name="Fungal Divers.">
        <title>Resolving the Mortierellaceae phylogeny through synthesis of multi-gene phylogenetics and phylogenomics.</title>
        <authorList>
            <person name="Vandepol N."/>
            <person name="Liber J."/>
            <person name="Desiro A."/>
            <person name="Na H."/>
            <person name="Kennedy M."/>
            <person name="Barry K."/>
            <person name="Grigoriev I.V."/>
            <person name="Miller A.N."/>
            <person name="O'Donnell K."/>
            <person name="Stajich J.E."/>
            <person name="Bonito G."/>
        </authorList>
    </citation>
    <scope>NUCLEOTIDE SEQUENCE</scope>
    <source>
        <strain evidence="10">KOD1015</strain>
    </source>
</reference>
<feature type="region of interest" description="Disordered" evidence="8">
    <location>
        <begin position="26"/>
        <end position="47"/>
    </location>
</feature>
<feature type="compositionally biased region" description="Polar residues" evidence="8">
    <location>
        <begin position="128"/>
        <end position="137"/>
    </location>
</feature>
<protein>
    <recommendedName>
        <fullName evidence="2">tRNA-intron lyase</fullName>
        <ecNumber evidence="2">4.6.1.16</ecNumber>
    </recommendedName>
    <alternativeName>
        <fullName evidence="5">tRNA-intron endonuclease Sen2</fullName>
    </alternativeName>
</protein>
<dbReference type="PANTHER" id="PTHR21227:SF0">
    <property type="entry name" value="TRNA-SPLICING ENDONUCLEASE SUBUNIT SEN2"/>
    <property type="match status" value="1"/>
</dbReference>
<comment type="similarity">
    <text evidence="1">Belongs to the tRNA-intron endonuclease family.</text>
</comment>
<feature type="compositionally biased region" description="Polar residues" evidence="8">
    <location>
        <begin position="168"/>
        <end position="208"/>
    </location>
</feature>
<evidence type="ECO:0000256" key="3">
    <source>
        <dbReference type="ARBA" id="ARBA00022694"/>
    </source>
</evidence>
<dbReference type="InterPro" id="IPR011856">
    <property type="entry name" value="tRNA_endonuc-like_dom_sf"/>
</dbReference>
<dbReference type="EC" id="4.6.1.16" evidence="2"/>
<evidence type="ECO:0000256" key="1">
    <source>
        <dbReference type="ARBA" id="ARBA00008078"/>
    </source>
</evidence>
<evidence type="ECO:0000256" key="6">
    <source>
        <dbReference type="ARBA" id="ARBA00034031"/>
    </source>
</evidence>
<keyword evidence="10" id="KW-0540">Nuclease</keyword>
<keyword evidence="3" id="KW-0819">tRNA processing</keyword>
<feature type="non-terminal residue" evidence="10">
    <location>
        <position position="455"/>
    </location>
</feature>
<evidence type="ECO:0000256" key="4">
    <source>
        <dbReference type="ARBA" id="ARBA00023239"/>
    </source>
</evidence>
<dbReference type="GO" id="GO:0000379">
    <property type="term" value="P:tRNA-type intron splice site recognition and cleavage"/>
    <property type="evidence" value="ECO:0007669"/>
    <property type="project" value="TreeGrafter"/>
</dbReference>
<dbReference type="AlphaFoldDB" id="A0A9P6G2H4"/>
<dbReference type="Proteomes" id="UP000780801">
    <property type="component" value="Unassembled WGS sequence"/>
</dbReference>
<evidence type="ECO:0000256" key="5">
    <source>
        <dbReference type="ARBA" id="ARBA00032432"/>
    </source>
</evidence>
<dbReference type="GO" id="GO:0000214">
    <property type="term" value="C:tRNA-intron endonuclease complex"/>
    <property type="evidence" value="ECO:0007669"/>
    <property type="project" value="InterPro"/>
</dbReference>
<proteinExistence type="inferred from homology"/>
<evidence type="ECO:0000256" key="7">
    <source>
        <dbReference type="PIRSR" id="PIRSR011789-1"/>
    </source>
</evidence>
<keyword evidence="11" id="KW-1185">Reference proteome</keyword>
<dbReference type="GO" id="GO:0005737">
    <property type="term" value="C:cytoplasm"/>
    <property type="evidence" value="ECO:0007669"/>
    <property type="project" value="TreeGrafter"/>
</dbReference>
<feature type="compositionally biased region" description="Low complexity" evidence="8">
    <location>
        <begin position="156"/>
        <end position="167"/>
    </location>
</feature>
<feature type="compositionally biased region" description="Basic and acidic residues" evidence="8">
    <location>
        <begin position="143"/>
        <end position="154"/>
    </location>
</feature>
<dbReference type="PIRSF" id="PIRSF011789">
    <property type="entry name" value="tRNA_splic_SEN2"/>
    <property type="match status" value="1"/>
</dbReference>
<dbReference type="PANTHER" id="PTHR21227">
    <property type="entry name" value="TRNA-SPLICING ENDONUCLEASE SUBUNIT SEN2"/>
    <property type="match status" value="1"/>
</dbReference>
<keyword evidence="10" id="KW-0255">Endonuclease</keyword>
<comment type="caution">
    <text evidence="10">The sequence shown here is derived from an EMBL/GenBank/DDBJ whole genome shotgun (WGS) entry which is preliminary data.</text>
</comment>
<evidence type="ECO:0000313" key="10">
    <source>
        <dbReference type="EMBL" id="KAF9586308.1"/>
    </source>
</evidence>
<dbReference type="InterPro" id="IPR016589">
    <property type="entry name" value="tRNA_splic_SEN2"/>
</dbReference>
<dbReference type="GO" id="GO:0003676">
    <property type="term" value="F:nucleic acid binding"/>
    <property type="evidence" value="ECO:0007669"/>
    <property type="project" value="InterPro"/>
</dbReference>
<dbReference type="CDD" id="cd22363">
    <property type="entry name" value="tRNA-intron_lyase_C"/>
    <property type="match status" value="1"/>
</dbReference>
<dbReference type="InterPro" id="IPR036167">
    <property type="entry name" value="tRNA_intron_Endo_cat-like_sf"/>
</dbReference>
<feature type="domain" description="tRNA intron endonuclease catalytic" evidence="9">
    <location>
        <begin position="328"/>
        <end position="432"/>
    </location>
</feature>
<feature type="active site" evidence="7">
    <location>
        <position position="358"/>
    </location>
</feature>
<dbReference type="EMBL" id="JAABOA010000047">
    <property type="protein sequence ID" value="KAF9586308.1"/>
    <property type="molecule type" value="Genomic_DNA"/>
</dbReference>
<keyword evidence="4" id="KW-0456">Lyase</keyword>
<keyword evidence="10" id="KW-0378">Hydrolase</keyword>
<accession>A0A9P6G2H4</accession>
<evidence type="ECO:0000259" key="9">
    <source>
        <dbReference type="Pfam" id="PF01974"/>
    </source>
</evidence>
<dbReference type="Gene3D" id="3.40.1350.10">
    <property type="match status" value="1"/>
</dbReference>
<evidence type="ECO:0000256" key="8">
    <source>
        <dbReference type="SAM" id="MobiDB-lite"/>
    </source>
</evidence>
<feature type="active site" evidence="7">
    <location>
        <position position="425"/>
    </location>
</feature>
<dbReference type="Pfam" id="PF01974">
    <property type="entry name" value="tRNA_int_endo"/>
    <property type="match status" value="1"/>
</dbReference>
<name>A0A9P6G2H4_9FUNG</name>